<dbReference type="GO" id="GO:0005886">
    <property type="term" value="C:plasma membrane"/>
    <property type="evidence" value="ECO:0007669"/>
    <property type="project" value="UniProtKB-SubCell"/>
</dbReference>
<dbReference type="PANTHER" id="PTHR43045">
    <property type="entry name" value="SHIKIMATE TRANSPORTER"/>
    <property type="match status" value="1"/>
</dbReference>
<feature type="transmembrane region" description="Helical" evidence="8">
    <location>
        <begin position="283"/>
        <end position="304"/>
    </location>
</feature>
<feature type="transmembrane region" description="Helical" evidence="8">
    <location>
        <begin position="373"/>
        <end position="392"/>
    </location>
</feature>
<feature type="transmembrane region" description="Helical" evidence="8">
    <location>
        <begin position="404"/>
        <end position="425"/>
    </location>
</feature>
<evidence type="ECO:0000256" key="1">
    <source>
        <dbReference type="ARBA" id="ARBA00004651"/>
    </source>
</evidence>
<evidence type="ECO:0000256" key="8">
    <source>
        <dbReference type="SAM" id="Phobius"/>
    </source>
</evidence>
<feature type="transmembrane region" description="Helical" evidence="8">
    <location>
        <begin position="251"/>
        <end position="271"/>
    </location>
</feature>
<evidence type="ECO:0000313" key="12">
    <source>
        <dbReference type="Proteomes" id="UP000465622"/>
    </source>
</evidence>
<evidence type="ECO:0000313" key="11">
    <source>
        <dbReference type="EMBL" id="BDY28923.1"/>
    </source>
</evidence>
<evidence type="ECO:0000256" key="6">
    <source>
        <dbReference type="ARBA" id="ARBA00023136"/>
    </source>
</evidence>
<feature type="transmembrane region" description="Helical" evidence="8">
    <location>
        <begin position="95"/>
        <end position="113"/>
    </location>
</feature>
<dbReference type="AlphaFoldDB" id="A0AAI8TQ97"/>
<name>A0AAI8TQ97_MYCME</name>
<evidence type="ECO:0000256" key="3">
    <source>
        <dbReference type="ARBA" id="ARBA00022475"/>
    </source>
</evidence>
<feature type="transmembrane region" description="Helical" evidence="8">
    <location>
        <begin position="52"/>
        <end position="75"/>
    </location>
</feature>
<feature type="transmembrane region" description="Helical" evidence="8">
    <location>
        <begin position="198"/>
        <end position="214"/>
    </location>
</feature>
<dbReference type="InterPro" id="IPR005828">
    <property type="entry name" value="MFS_sugar_transport-like"/>
</dbReference>
<keyword evidence="3" id="KW-1003">Cell membrane</keyword>
<dbReference type="PROSITE" id="PS50850">
    <property type="entry name" value="MFS"/>
    <property type="match status" value="1"/>
</dbReference>
<feature type="transmembrane region" description="Helical" evidence="8">
    <location>
        <begin position="336"/>
        <end position="361"/>
    </location>
</feature>
<dbReference type="Gene3D" id="1.20.1250.20">
    <property type="entry name" value="MFS general substrate transporter like domains"/>
    <property type="match status" value="2"/>
</dbReference>
<evidence type="ECO:0000259" key="9">
    <source>
        <dbReference type="PROSITE" id="PS50850"/>
    </source>
</evidence>
<dbReference type="Proteomes" id="UP000465622">
    <property type="component" value="Chromosome"/>
</dbReference>
<dbReference type="EMBL" id="AP022567">
    <property type="protein sequence ID" value="BBX32405.1"/>
    <property type="molecule type" value="Genomic_DNA"/>
</dbReference>
<evidence type="ECO:0000313" key="13">
    <source>
        <dbReference type="Proteomes" id="UP001241092"/>
    </source>
</evidence>
<evidence type="ECO:0000313" key="10">
    <source>
        <dbReference type="EMBL" id="BBX32405.1"/>
    </source>
</evidence>
<evidence type="ECO:0000256" key="5">
    <source>
        <dbReference type="ARBA" id="ARBA00022989"/>
    </source>
</evidence>
<protein>
    <submittedName>
        <fullName evidence="11">Fosfomycin resistance protein AbaF</fullName>
    </submittedName>
    <submittedName>
        <fullName evidence="10">MFS transporter</fullName>
    </submittedName>
</protein>
<keyword evidence="2" id="KW-0813">Transport</keyword>
<dbReference type="GO" id="GO:0022857">
    <property type="term" value="F:transmembrane transporter activity"/>
    <property type="evidence" value="ECO:0007669"/>
    <property type="project" value="InterPro"/>
</dbReference>
<dbReference type="InterPro" id="IPR036259">
    <property type="entry name" value="MFS_trans_sf"/>
</dbReference>
<keyword evidence="5 8" id="KW-1133">Transmembrane helix</keyword>
<evidence type="ECO:0000256" key="4">
    <source>
        <dbReference type="ARBA" id="ARBA00022692"/>
    </source>
</evidence>
<comment type="subcellular location">
    <subcellularLocation>
        <location evidence="1">Cell membrane</location>
        <topology evidence="1">Multi-pass membrane protein</topology>
    </subcellularLocation>
</comment>
<keyword evidence="4 8" id="KW-0812">Transmembrane</keyword>
<feature type="transmembrane region" description="Helical" evidence="8">
    <location>
        <begin position="119"/>
        <end position="140"/>
    </location>
</feature>
<dbReference type="InterPro" id="IPR011701">
    <property type="entry name" value="MFS"/>
</dbReference>
<evidence type="ECO:0000256" key="7">
    <source>
        <dbReference type="SAM" id="MobiDB-lite"/>
    </source>
</evidence>
<dbReference type="PANTHER" id="PTHR43045:SF1">
    <property type="entry name" value="SHIKIMATE TRANSPORTER"/>
    <property type="match status" value="1"/>
</dbReference>
<feature type="transmembrane region" description="Helical" evidence="8">
    <location>
        <begin position="311"/>
        <end position="330"/>
    </location>
</feature>
<keyword evidence="12" id="KW-1185">Reference proteome</keyword>
<dbReference type="Proteomes" id="UP001241092">
    <property type="component" value="Chromosome"/>
</dbReference>
<reference evidence="10" key="2">
    <citation type="submission" date="2020-02" db="EMBL/GenBank/DDBJ databases">
        <authorList>
            <person name="Matsumoto Y."/>
            <person name="Motooka D."/>
            <person name="Nakamura S."/>
        </authorList>
    </citation>
    <scope>NUCLEOTIDE SEQUENCE</scope>
    <source>
        <strain evidence="10">JCM 12375</strain>
    </source>
</reference>
<dbReference type="Pfam" id="PF07690">
    <property type="entry name" value="MFS_1"/>
    <property type="match status" value="1"/>
</dbReference>
<gene>
    <name evidence="11" type="primary">abaF_6</name>
    <name evidence="11" type="ORF">hbim_02859</name>
    <name evidence="10" type="ORF">MMAGJ_16870</name>
</gene>
<dbReference type="RefSeq" id="WP_051578733.1">
    <property type="nucleotide sequence ID" value="NZ_AP022567.1"/>
</dbReference>
<dbReference type="EMBL" id="AP027452">
    <property type="protein sequence ID" value="BDY28923.1"/>
    <property type="molecule type" value="Genomic_DNA"/>
</dbReference>
<reference evidence="10 12" key="1">
    <citation type="journal article" date="2019" name="Emerg. Microbes Infect.">
        <title>Comprehensive subspecies identification of 175 nontuberculous mycobacteria species based on 7547 genomic profiles.</title>
        <authorList>
            <person name="Matsumoto Y."/>
            <person name="Kinjo T."/>
            <person name="Motooka D."/>
            <person name="Nabeya D."/>
            <person name="Jung N."/>
            <person name="Uechi K."/>
            <person name="Horii T."/>
            <person name="Iida T."/>
            <person name="Fujita J."/>
            <person name="Nakamura S."/>
        </authorList>
    </citation>
    <scope>NUCLEOTIDE SEQUENCE [LARGE SCALE GENOMIC DNA]</scope>
    <source>
        <strain evidence="10 12">JCM 12375</strain>
    </source>
</reference>
<accession>A0AAI8TQ97</accession>
<feature type="domain" description="Major facilitator superfamily (MFS) profile" evidence="9">
    <location>
        <begin position="23"/>
        <end position="430"/>
    </location>
</feature>
<dbReference type="Pfam" id="PF00083">
    <property type="entry name" value="Sugar_tr"/>
    <property type="match status" value="1"/>
</dbReference>
<feature type="transmembrane region" description="Helical" evidence="8">
    <location>
        <begin position="161"/>
        <end position="186"/>
    </location>
</feature>
<sequence length="451" mass="47280">MSTHATAVTASQPHTDIAEARRAAAAAFFGGTLEYYDLYIYASAAALVFKEIFFPAIGAAGTLAALATFAVAYVARPLGAIILGHLADRFGRKRALLITLLAMGLSTVLIGFLPDYETAGVAAPILLVILRICQGLSAGGETATASSLTAEVAPFGKRATYTVWAPNGIVAGFLLASIVFVGVAMLPEDQLLSWGWRVPFWASIAVVAIGYVIRRRLDEPSAFREASVEQQLAKVPLVETFRTHWASVLRVTLCSLAFAVSTVIGVFGLAYAKDGGFSGSTMLWVSVIANAVGLVFQPFIAVVCDKVGRKPIFVTGCIGSAVLIFAYFSAISSGNIILVTLVASALIGVTYGAVNAIYPAFFTEMFSLRVRTTGMAVGLQVGLIVSGFSPAIAQMLVGDEHSNWMPVAVMSAVMSLIAAVAGLSARETYRTPLDQLGNPDVPPPGDSAGQP</sequence>
<keyword evidence="6 8" id="KW-0472">Membrane</keyword>
<proteinExistence type="predicted"/>
<dbReference type="InterPro" id="IPR020846">
    <property type="entry name" value="MFS_dom"/>
</dbReference>
<organism evidence="11 13">
    <name type="scientific">Mycolicibacterium mageritense</name>
    <name type="common">Mycobacterium mageritense</name>
    <dbReference type="NCBI Taxonomy" id="53462"/>
    <lineage>
        <taxon>Bacteria</taxon>
        <taxon>Bacillati</taxon>
        <taxon>Actinomycetota</taxon>
        <taxon>Actinomycetes</taxon>
        <taxon>Mycobacteriales</taxon>
        <taxon>Mycobacteriaceae</taxon>
        <taxon>Mycolicibacterium</taxon>
    </lineage>
</organism>
<dbReference type="SUPFAM" id="SSF103473">
    <property type="entry name" value="MFS general substrate transporter"/>
    <property type="match status" value="1"/>
</dbReference>
<evidence type="ECO:0000256" key="2">
    <source>
        <dbReference type="ARBA" id="ARBA00022448"/>
    </source>
</evidence>
<feature type="region of interest" description="Disordered" evidence="7">
    <location>
        <begin position="432"/>
        <end position="451"/>
    </location>
</feature>
<reference evidence="11" key="3">
    <citation type="submission" date="2023-03" db="EMBL/GenBank/DDBJ databases">
        <title>Draft genome sequence of a Mycolicibacterium mageritense strain H4_3_1 isolated from a hybrid biological-inorganic system reactor.</title>
        <authorList>
            <person name="Feng X."/>
            <person name="Kazama D."/>
            <person name="Sato K."/>
            <person name="Kobayashi H."/>
        </authorList>
    </citation>
    <scope>NUCLEOTIDE SEQUENCE</scope>
    <source>
        <strain evidence="11">H4_3_1</strain>
    </source>
</reference>